<proteinExistence type="predicted"/>
<dbReference type="InterPro" id="IPR030217">
    <property type="entry name" value="NXF_fam"/>
</dbReference>
<dbReference type="EMBL" id="JBBHLL010000760">
    <property type="protein sequence ID" value="KAK7797899.1"/>
    <property type="molecule type" value="Genomic_DNA"/>
</dbReference>
<evidence type="ECO:0000313" key="2">
    <source>
        <dbReference type="EMBL" id="KAK7797899.1"/>
    </source>
</evidence>
<sequence length="252" mass="29490">MITIYANSSTEPVSVQYQLTPEQMHILKKGLHWCWSRPTSLYLLTTFSPLPEDMDHGIDIFLNRRSCMTATLQIIEVDFPELKTVWELEKVKGLKLEELWLEGNPLCSTFPDHSAYVSAVLSYFPELLCLNGWKSLPTIGPHTLEIRKPREESYRRCASLKDLVMQFMFQRSLEEYIKDSRNMKRLKDSWKDVLFFHHWGVQRKLCTVNDEMILRNASPAETKKAFSTTMPTVFYSQSHQQMKHSSTQTDFL</sequence>
<dbReference type="GO" id="GO:0005634">
    <property type="term" value="C:nucleus"/>
    <property type="evidence" value="ECO:0007669"/>
    <property type="project" value="TreeGrafter"/>
</dbReference>
<organism evidence="2 3">
    <name type="scientific">Myodes glareolus</name>
    <name type="common">Bank vole</name>
    <name type="synonym">Clethrionomys glareolus</name>
    <dbReference type="NCBI Taxonomy" id="447135"/>
    <lineage>
        <taxon>Eukaryota</taxon>
        <taxon>Metazoa</taxon>
        <taxon>Chordata</taxon>
        <taxon>Craniata</taxon>
        <taxon>Vertebrata</taxon>
        <taxon>Euteleostomi</taxon>
        <taxon>Mammalia</taxon>
        <taxon>Eutheria</taxon>
        <taxon>Euarchontoglires</taxon>
        <taxon>Glires</taxon>
        <taxon>Rodentia</taxon>
        <taxon>Myomorpha</taxon>
        <taxon>Muroidea</taxon>
        <taxon>Cricetidae</taxon>
        <taxon>Arvicolinae</taxon>
        <taxon>Myodes</taxon>
    </lineage>
</organism>
<dbReference type="PANTHER" id="PTHR10662:SF45">
    <property type="entry name" value="NUCLEAR RNA EXPORT FACTOR 7"/>
    <property type="match status" value="1"/>
</dbReference>
<dbReference type="InterPro" id="IPR032675">
    <property type="entry name" value="LRR_dom_sf"/>
</dbReference>
<comment type="caution">
    <text evidence="2">The sequence shown here is derived from an EMBL/GenBank/DDBJ whole genome shotgun (WGS) entry which is preliminary data.</text>
</comment>
<dbReference type="GO" id="GO:0016973">
    <property type="term" value="P:poly(A)+ mRNA export from nucleus"/>
    <property type="evidence" value="ECO:0007669"/>
    <property type="project" value="TreeGrafter"/>
</dbReference>
<feature type="domain" description="NXF1/2/3/5-like leucine-rich repeat" evidence="1">
    <location>
        <begin position="81"/>
        <end position="132"/>
    </location>
</feature>
<name>A0AAW0H4Z8_MYOGA</name>
<reference evidence="2 3" key="1">
    <citation type="journal article" date="2023" name="bioRxiv">
        <title>Conserved and derived expression patterns and positive selection on dental genes reveal complex evolutionary context of ever-growing rodent molars.</title>
        <authorList>
            <person name="Calamari Z.T."/>
            <person name="Song A."/>
            <person name="Cohen E."/>
            <person name="Akter M."/>
            <person name="Roy R.D."/>
            <person name="Hallikas O."/>
            <person name="Christensen M.M."/>
            <person name="Li P."/>
            <person name="Marangoni P."/>
            <person name="Jernvall J."/>
            <person name="Klein O.D."/>
        </authorList>
    </citation>
    <scope>NUCLEOTIDE SEQUENCE [LARGE SCALE GENOMIC DNA]</scope>
    <source>
        <strain evidence="2">V071</strain>
    </source>
</reference>
<dbReference type="Pfam" id="PF24048">
    <property type="entry name" value="LRR_NXF1-5"/>
    <property type="match status" value="1"/>
</dbReference>
<dbReference type="PANTHER" id="PTHR10662">
    <property type="entry name" value="NUCLEAR RNA EXPORT FACTOR"/>
    <property type="match status" value="1"/>
</dbReference>
<dbReference type="AlphaFoldDB" id="A0AAW0H4Z8"/>
<dbReference type="InterPro" id="IPR057125">
    <property type="entry name" value="NXF1/2/3/5-like_LRR"/>
</dbReference>
<keyword evidence="3" id="KW-1185">Reference proteome</keyword>
<evidence type="ECO:0000313" key="3">
    <source>
        <dbReference type="Proteomes" id="UP001488838"/>
    </source>
</evidence>
<gene>
    <name evidence="2" type="ORF">U0070_022895</name>
</gene>
<protein>
    <recommendedName>
        <fullName evidence="1">NXF1/2/3/5-like leucine-rich repeat domain-containing protein</fullName>
    </recommendedName>
</protein>
<dbReference type="SUPFAM" id="SSF52058">
    <property type="entry name" value="L domain-like"/>
    <property type="match status" value="1"/>
</dbReference>
<dbReference type="Gene3D" id="3.80.10.10">
    <property type="entry name" value="Ribonuclease Inhibitor"/>
    <property type="match status" value="2"/>
</dbReference>
<dbReference type="Proteomes" id="UP001488838">
    <property type="component" value="Unassembled WGS sequence"/>
</dbReference>
<accession>A0AAW0H4Z8</accession>
<dbReference type="GO" id="GO:0003723">
    <property type="term" value="F:RNA binding"/>
    <property type="evidence" value="ECO:0007669"/>
    <property type="project" value="TreeGrafter"/>
</dbReference>
<evidence type="ECO:0000259" key="1">
    <source>
        <dbReference type="Pfam" id="PF24048"/>
    </source>
</evidence>